<dbReference type="InterPro" id="IPR027417">
    <property type="entry name" value="P-loop_NTPase"/>
</dbReference>
<feature type="compositionally biased region" description="Basic residues" evidence="4">
    <location>
        <begin position="405"/>
        <end position="418"/>
    </location>
</feature>
<evidence type="ECO:0000256" key="5">
    <source>
        <dbReference type="SAM" id="Phobius"/>
    </source>
</evidence>
<keyword evidence="5" id="KW-0812">Transmembrane</keyword>
<dbReference type="InterPro" id="IPR025669">
    <property type="entry name" value="AAA_dom"/>
</dbReference>
<dbReference type="Gene3D" id="3.40.50.2300">
    <property type="match status" value="1"/>
</dbReference>
<dbReference type="EMBL" id="JBHSWH010000001">
    <property type="protein sequence ID" value="MFC6708030.1"/>
    <property type="molecule type" value="Genomic_DNA"/>
</dbReference>
<evidence type="ECO:0000256" key="1">
    <source>
        <dbReference type="ARBA" id="ARBA00022741"/>
    </source>
</evidence>
<dbReference type="PANTHER" id="PTHR43384:SF6">
    <property type="entry name" value="SEPTUM SITE-DETERMINING PROTEIN MIND HOMOLOG, CHLOROPLASTIC"/>
    <property type="match status" value="1"/>
</dbReference>
<dbReference type="InterPro" id="IPR050625">
    <property type="entry name" value="ParA/MinD_ATPase"/>
</dbReference>
<keyword evidence="5" id="KW-0472">Membrane</keyword>
<dbReference type="RefSeq" id="WP_382404694.1">
    <property type="nucleotide sequence ID" value="NZ_JBHSWH010000001.1"/>
</dbReference>
<dbReference type="SUPFAM" id="SSF52172">
    <property type="entry name" value="CheY-like"/>
    <property type="match status" value="1"/>
</dbReference>
<keyword evidence="2" id="KW-0067">ATP-binding</keyword>
<dbReference type="PANTHER" id="PTHR43384">
    <property type="entry name" value="SEPTUM SITE-DETERMINING PROTEIN MIND HOMOLOG, CHLOROPLASTIC-RELATED"/>
    <property type="match status" value="1"/>
</dbReference>
<dbReference type="Pfam" id="PF13614">
    <property type="entry name" value="AAA_31"/>
    <property type="match status" value="1"/>
</dbReference>
<dbReference type="SUPFAM" id="SSF52540">
    <property type="entry name" value="P-loop containing nucleoside triphosphate hydrolases"/>
    <property type="match status" value="1"/>
</dbReference>
<feature type="transmembrane region" description="Helical" evidence="5">
    <location>
        <begin position="436"/>
        <end position="460"/>
    </location>
</feature>
<gene>
    <name evidence="7" type="ORF">ACFQDH_23030</name>
</gene>
<dbReference type="Proteomes" id="UP001596298">
    <property type="component" value="Unassembled WGS sequence"/>
</dbReference>
<sequence>MTNTVVIGCADQALAYELRSQLDELGDLEIGYIAETTSEFSSAVIRLEPDVVILHDATGPQTAIDVVRELSLRRPTMSTIVVCSDPSPESLMPLVEAGARGILTYPLAFEEVEARVRAATEWSRAMSDVVATPHDPVGGVGARVICFTGSKGGVGTSTVATHIALDVAREVPNFRVALLDLDLEKGDVSSLIDVRYRSSIADVARVSNDLNVRTIADAVVPHDSGLHLLLTPHQVQDVEFITPQSVRIIIATLRQAYDLVIIDGGSHVTPTQVAAVELADEVVIVTTPDVLSLRGVRRNLDSWDGLGVRKAETTRVLVNNSSKHNAIQADLVHRLAQAPVISVALPSLHKQLEAAVNSRDPLTLRESSWWKALRAIGKEIELVPVRPRTDVAAEAIKAEISTRRSERRRGRGKRRQRGGKVAGSESGQISIETVGLLPAILLICVFLWQIGLVGMSSIYASHAADAAARQASLGKAPGPSAYEKVPSYFRHGMSVDPSSTAPGDGVVTVHVKVPLFVPGVFSGPWSIDATRKVVQEP</sequence>
<evidence type="ECO:0000313" key="8">
    <source>
        <dbReference type="Proteomes" id="UP001596298"/>
    </source>
</evidence>
<dbReference type="InterPro" id="IPR012495">
    <property type="entry name" value="TadE-like_dom"/>
</dbReference>
<accession>A0ABW2AN99</accession>
<evidence type="ECO:0000256" key="3">
    <source>
        <dbReference type="PROSITE-ProRule" id="PRU00169"/>
    </source>
</evidence>
<dbReference type="Gene3D" id="3.40.50.300">
    <property type="entry name" value="P-loop containing nucleotide triphosphate hydrolases"/>
    <property type="match status" value="1"/>
</dbReference>
<keyword evidence="8" id="KW-1185">Reference proteome</keyword>
<reference evidence="8" key="1">
    <citation type="journal article" date="2019" name="Int. J. Syst. Evol. Microbiol.">
        <title>The Global Catalogue of Microorganisms (GCM) 10K type strain sequencing project: providing services to taxonomists for standard genome sequencing and annotation.</title>
        <authorList>
            <consortium name="The Broad Institute Genomics Platform"/>
            <consortium name="The Broad Institute Genome Sequencing Center for Infectious Disease"/>
            <person name="Wu L."/>
            <person name="Ma J."/>
        </authorList>
    </citation>
    <scope>NUCLEOTIDE SEQUENCE [LARGE SCALE GENOMIC DNA]</scope>
    <source>
        <strain evidence="8">CCUG 58127</strain>
    </source>
</reference>
<keyword evidence="5" id="KW-1133">Transmembrane helix</keyword>
<organism evidence="7 8">
    <name type="scientific">Flexivirga alba</name>
    <dbReference type="NCBI Taxonomy" id="702742"/>
    <lineage>
        <taxon>Bacteria</taxon>
        <taxon>Bacillati</taxon>
        <taxon>Actinomycetota</taxon>
        <taxon>Actinomycetes</taxon>
        <taxon>Micrococcales</taxon>
        <taxon>Dermacoccaceae</taxon>
        <taxon>Flexivirga</taxon>
    </lineage>
</organism>
<keyword evidence="1" id="KW-0547">Nucleotide-binding</keyword>
<dbReference type="Pfam" id="PF07811">
    <property type="entry name" value="TadE"/>
    <property type="match status" value="1"/>
</dbReference>
<evidence type="ECO:0000259" key="6">
    <source>
        <dbReference type="PROSITE" id="PS50110"/>
    </source>
</evidence>
<name>A0ABW2AN99_9MICO</name>
<evidence type="ECO:0000256" key="2">
    <source>
        <dbReference type="ARBA" id="ARBA00022840"/>
    </source>
</evidence>
<comment type="caution">
    <text evidence="7">The sequence shown here is derived from an EMBL/GenBank/DDBJ whole genome shotgun (WGS) entry which is preliminary data.</text>
</comment>
<proteinExistence type="predicted"/>
<dbReference type="InterPro" id="IPR011006">
    <property type="entry name" value="CheY-like_superfamily"/>
</dbReference>
<evidence type="ECO:0000256" key="4">
    <source>
        <dbReference type="SAM" id="MobiDB-lite"/>
    </source>
</evidence>
<protein>
    <submittedName>
        <fullName evidence="7">CpaE family protein</fullName>
    </submittedName>
</protein>
<evidence type="ECO:0000313" key="7">
    <source>
        <dbReference type="EMBL" id="MFC6708030.1"/>
    </source>
</evidence>
<dbReference type="PROSITE" id="PS50110">
    <property type="entry name" value="RESPONSE_REGULATORY"/>
    <property type="match status" value="1"/>
</dbReference>
<dbReference type="InterPro" id="IPR001789">
    <property type="entry name" value="Sig_transdc_resp-reg_receiver"/>
</dbReference>
<feature type="domain" description="Response regulatory" evidence="6">
    <location>
        <begin position="4"/>
        <end position="120"/>
    </location>
</feature>
<feature type="region of interest" description="Disordered" evidence="4">
    <location>
        <begin position="401"/>
        <end position="424"/>
    </location>
</feature>
<comment type="caution">
    <text evidence="3">Lacks conserved residue(s) required for the propagation of feature annotation.</text>
</comment>